<dbReference type="PANTHER" id="PTHR43023:SF6">
    <property type="entry name" value="INTERMEMBRANE PHOSPHOLIPID TRANSPORT SYSTEM ATP-BINDING PROTEIN MLAF"/>
    <property type="match status" value="1"/>
</dbReference>
<dbReference type="InterPro" id="IPR017871">
    <property type="entry name" value="ABC_transporter-like_CS"/>
</dbReference>
<dbReference type="GO" id="GO:0005524">
    <property type="term" value="F:ATP binding"/>
    <property type="evidence" value="ECO:0007669"/>
    <property type="project" value="UniProtKB-KW"/>
</dbReference>
<sequence length="268" mass="29744">MSEYAIEFRDVHLAFGEQKVLDGVSFGVHPGETKILMGGSGTGKSTVLKLVLGLLKPDSGRIFVDNEDITDFSESQLTVMRQKIGMVFQEGALFDSLSVYENVGYRLFEQGADEEEIEETVRRMLRFVNLEHAINKMPSELSGGMRRRVGIARALVGNPKIILYDEPTAGLDPPTARTICELAIKLRDLEGVSSLFVTHRIQDAVVLADHHATIGDDGEVVIVKNPRGQIESSTNFIMLHHGKVLLEGNADTFWNSPDPYIRTFLELD</sequence>
<dbReference type="SMART" id="SM00382">
    <property type="entry name" value="AAA"/>
    <property type="match status" value="1"/>
</dbReference>
<dbReference type="RefSeq" id="WP_014100275.1">
    <property type="nucleotide sequence ID" value="NC_016024.1"/>
</dbReference>
<dbReference type="OrthoDB" id="9802264at2"/>
<dbReference type="InterPro" id="IPR027417">
    <property type="entry name" value="P-loop_NTPase"/>
</dbReference>
<keyword evidence="1" id="KW-0813">Transport</keyword>
<dbReference type="PROSITE" id="PS00211">
    <property type="entry name" value="ABC_TRANSPORTER_1"/>
    <property type="match status" value="1"/>
</dbReference>
<evidence type="ECO:0000259" key="4">
    <source>
        <dbReference type="PROSITE" id="PS50893"/>
    </source>
</evidence>
<keyword evidence="2" id="KW-0547">Nucleotide-binding</keyword>
<dbReference type="PANTHER" id="PTHR43023">
    <property type="entry name" value="PROTEIN TRIGALACTOSYLDIACYLGLYCEROL 3, CHLOROPLASTIC"/>
    <property type="match status" value="1"/>
</dbReference>
<dbReference type="GO" id="GO:0016887">
    <property type="term" value="F:ATP hydrolysis activity"/>
    <property type="evidence" value="ECO:0007669"/>
    <property type="project" value="InterPro"/>
</dbReference>
<dbReference type="InterPro" id="IPR003593">
    <property type="entry name" value="AAA+_ATPase"/>
</dbReference>
<protein>
    <submittedName>
        <fullName evidence="5">ABC-type transport system involved in resistance to organic solvents, ATPase component</fullName>
    </submittedName>
</protein>
<dbReference type="SUPFAM" id="SSF52540">
    <property type="entry name" value="P-loop containing nucleoside triphosphate hydrolases"/>
    <property type="match status" value="1"/>
</dbReference>
<dbReference type="KEGG" id="ctm:Cabther_A1792"/>
<evidence type="ECO:0000256" key="3">
    <source>
        <dbReference type="ARBA" id="ARBA00022840"/>
    </source>
</evidence>
<evidence type="ECO:0000256" key="2">
    <source>
        <dbReference type="ARBA" id="ARBA00022741"/>
    </source>
</evidence>
<dbReference type="HOGENOM" id="CLU_000604_1_22_0"/>
<dbReference type="Proteomes" id="UP000006791">
    <property type="component" value="Chromosome 1"/>
</dbReference>
<reference evidence="5 6" key="1">
    <citation type="journal article" date="2012" name="Environ. Microbiol.">
        <title>Complete genome of Candidatus Chloracidobacterium thermophilum, a chlorophyll-based photoheterotroph belonging to the phylum Acidobacteria.</title>
        <authorList>
            <person name="Garcia Costas A.M."/>
            <person name="Liu Z."/>
            <person name="Tomsho L.P."/>
            <person name="Schuster S.C."/>
            <person name="Ward D.M."/>
            <person name="Bryant D.A."/>
        </authorList>
    </citation>
    <scope>NUCLEOTIDE SEQUENCE [LARGE SCALE GENOMIC DNA]</scope>
    <source>
        <strain evidence="5 6">B</strain>
    </source>
</reference>
<evidence type="ECO:0000313" key="6">
    <source>
        <dbReference type="Proteomes" id="UP000006791"/>
    </source>
</evidence>
<feature type="domain" description="ABC transporter" evidence="4">
    <location>
        <begin position="6"/>
        <end position="242"/>
    </location>
</feature>
<accession>G2LF05</accession>
<dbReference type="InterPro" id="IPR003439">
    <property type="entry name" value="ABC_transporter-like_ATP-bd"/>
</dbReference>
<keyword evidence="3" id="KW-0067">ATP-binding</keyword>
<dbReference type="Pfam" id="PF00005">
    <property type="entry name" value="ABC_tran"/>
    <property type="match status" value="1"/>
</dbReference>
<dbReference type="AlphaFoldDB" id="G2LF05"/>
<name>G2LF05_CHLTF</name>
<dbReference type="PROSITE" id="PS50893">
    <property type="entry name" value="ABC_TRANSPORTER_2"/>
    <property type="match status" value="1"/>
</dbReference>
<dbReference type="Gene3D" id="3.40.50.300">
    <property type="entry name" value="P-loop containing nucleotide triphosphate hydrolases"/>
    <property type="match status" value="1"/>
</dbReference>
<keyword evidence="6" id="KW-1185">Reference proteome</keyword>
<gene>
    <name evidence="5" type="ordered locus">Cabther_A1792</name>
</gene>
<proteinExistence type="predicted"/>
<evidence type="ECO:0000313" key="5">
    <source>
        <dbReference type="EMBL" id="AEP12538.1"/>
    </source>
</evidence>
<organism evidence="5 6">
    <name type="scientific">Chloracidobacterium thermophilum (strain B)</name>
    <dbReference type="NCBI Taxonomy" id="981222"/>
    <lineage>
        <taxon>Bacteria</taxon>
        <taxon>Pseudomonadati</taxon>
        <taxon>Acidobacteriota</taxon>
        <taxon>Terriglobia</taxon>
        <taxon>Terriglobales</taxon>
        <taxon>Acidobacteriaceae</taxon>
        <taxon>Chloracidobacterium</taxon>
    </lineage>
</organism>
<dbReference type="STRING" id="981222.Cabther_A1792"/>
<evidence type="ECO:0000256" key="1">
    <source>
        <dbReference type="ARBA" id="ARBA00022448"/>
    </source>
</evidence>
<dbReference type="EMBL" id="CP002514">
    <property type="protein sequence ID" value="AEP12538.1"/>
    <property type="molecule type" value="Genomic_DNA"/>
</dbReference>